<proteinExistence type="predicted"/>
<dbReference type="EMBL" id="JABXXR010000007">
    <property type="protein sequence ID" value="NVN39328.1"/>
    <property type="molecule type" value="Genomic_DNA"/>
</dbReference>
<organism evidence="2 3">
    <name type="scientific">Ameyamaea chiangmaiensis</name>
    <dbReference type="NCBI Taxonomy" id="442969"/>
    <lineage>
        <taxon>Bacteria</taxon>
        <taxon>Pseudomonadati</taxon>
        <taxon>Pseudomonadota</taxon>
        <taxon>Alphaproteobacteria</taxon>
        <taxon>Acetobacterales</taxon>
        <taxon>Acetobacteraceae</taxon>
        <taxon>Ameyamaea</taxon>
    </lineage>
</organism>
<dbReference type="InterPro" id="IPR025309">
    <property type="entry name" value="KTSC_dom"/>
</dbReference>
<dbReference type="AlphaFoldDB" id="A0A850P5X2"/>
<comment type="caution">
    <text evidence="2">The sequence shown here is derived from an EMBL/GenBank/DDBJ whole genome shotgun (WGS) entry which is preliminary data.</text>
</comment>
<evidence type="ECO:0000313" key="3">
    <source>
        <dbReference type="Proteomes" id="UP000585665"/>
    </source>
</evidence>
<evidence type="ECO:0000313" key="2">
    <source>
        <dbReference type="EMBL" id="NVN39328.1"/>
    </source>
</evidence>
<gene>
    <name evidence="2" type="ORF">HUK82_01945</name>
</gene>
<dbReference type="Proteomes" id="UP000585665">
    <property type="component" value="Unassembled WGS sequence"/>
</dbReference>
<keyword evidence="3" id="KW-1185">Reference proteome</keyword>
<protein>
    <submittedName>
        <fullName evidence="2">KTSC domain-containing protein</fullName>
    </submittedName>
</protein>
<evidence type="ECO:0000259" key="1">
    <source>
        <dbReference type="Pfam" id="PF13619"/>
    </source>
</evidence>
<name>A0A850P5X2_9PROT</name>
<sequence>MPTFPASTSVASADYNPATRVLTIQFRGSGKHYSYHGVPQPVYDGLLNASSKGRYYDAFIKGRYTFSRY</sequence>
<dbReference type="RefSeq" id="WP_176612348.1">
    <property type="nucleotide sequence ID" value="NZ_JABXXR010000007.1"/>
</dbReference>
<dbReference type="Pfam" id="PF13619">
    <property type="entry name" value="KTSC"/>
    <property type="match status" value="1"/>
</dbReference>
<feature type="domain" description="KTSC" evidence="1">
    <location>
        <begin position="7"/>
        <end position="64"/>
    </location>
</feature>
<reference evidence="2 3" key="1">
    <citation type="submission" date="2020-06" db="EMBL/GenBank/DDBJ databases">
        <title>Description of novel acetic acid bacteria.</title>
        <authorList>
            <person name="Sombolestani A."/>
        </authorList>
    </citation>
    <scope>NUCLEOTIDE SEQUENCE [LARGE SCALE GENOMIC DNA]</scope>
    <source>
        <strain evidence="2 3">LMG 27010</strain>
    </source>
</reference>
<accession>A0A850P5X2</accession>